<comment type="caution">
    <text evidence="5">The sequence shown here is derived from an EMBL/GenBank/DDBJ whole genome shotgun (WGS) entry which is preliminary data.</text>
</comment>
<dbReference type="Gene3D" id="2.40.37.10">
    <property type="entry name" value="Lyase, Ornithine Decarboxylase, Chain A, domain 1"/>
    <property type="match status" value="1"/>
</dbReference>
<gene>
    <name evidence="5" type="ORF">S01H4_50240</name>
</gene>
<dbReference type="FunFam" id="3.20.20.10:FF:000002">
    <property type="entry name" value="Alanine racemase"/>
    <property type="match status" value="1"/>
</dbReference>
<dbReference type="PRINTS" id="PR00992">
    <property type="entry name" value="ALARACEMASE"/>
</dbReference>
<dbReference type="PANTHER" id="PTHR30511:SF0">
    <property type="entry name" value="ALANINE RACEMASE, CATABOLIC-RELATED"/>
    <property type="match status" value="1"/>
</dbReference>
<dbReference type="InterPro" id="IPR029066">
    <property type="entry name" value="PLP-binding_barrel"/>
</dbReference>
<dbReference type="Pfam" id="PF00842">
    <property type="entry name" value="Ala_racemase_C"/>
    <property type="match status" value="1"/>
</dbReference>
<accession>X1CC55</accession>
<dbReference type="GO" id="GO:0008784">
    <property type="term" value="F:alanine racemase activity"/>
    <property type="evidence" value="ECO:0007669"/>
    <property type="project" value="InterPro"/>
</dbReference>
<evidence type="ECO:0000313" key="5">
    <source>
        <dbReference type="EMBL" id="GAG90787.1"/>
    </source>
</evidence>
<protein>
    <recommendedName>
        <fullName evidence="4">Alanine racemase C-terminal domain-containing protein</fullName>
    </recommendedName>
</protein>
<dbReference type="EMBL" id="BART01028509">
    <property type="protein sequence ID" value="GAG90787.1"/>
    <property type="molecule type" value="Genomic_DNA"/>
</dbReference>
<dbReference type="PANTHER" id="PTHR30511">
    <property type="entry name" value="ALANINE RACEMASE"/>
    <property type="match status" value="1"/>
</dbReference>
<feature type="non-terminal residue" evidence="5">
    <location>
        <position position="272"/>
    </location>
</feature>
<dbReference type="InterPro" id="IPR009006">
    <property type="entry name" value="Ala_racemase/Decarboxylase_C"/>
</dbReference>
<evidence type="ECO:0000256" key="3">
    <source>
        <dbReference type="ARBA" id="ARBA00023235"/>
    </source>
</evidence>
<dbReference type="InterPro" id="IPR001608">
    <property type="entry name" value="Ala_racemase_N"/>
</dbReference>
<dbReference type="CDD" id="cd00430">
    <property type="entry name" value="PLPDE_III_AR"/>
    <property type="match status" value="1"/>
</dbReference>
<keyword evidence="2" id="KW-0663">Pyridoxal phosphate</keyword>
<dbReference type="GO" id="GO:0005829">
    <property type="term" value="C:cytosol"/>
    <property type="evidence" value="ECO:0007669"/>
    <property type="project" value="TreeGrafter"/>
</dbReference>
<dbReference type="GO" id="GO:0030170">
    <property type="term" value="F:pyridoxal phosphate binding"/>
    <property type="evidence" value="ECO:0007669"/>
    <property type="project" value="TreeGrafter"/>
</dbReference>
<dbReference type="Pfam" id="PF01168">
    <property type="entry name" value="Ala_racemase_N"/>
    <property type="match status" value="1"/>
</dbReference>
<sequence length="272" mass="30410">VSRVLEEEGVNYFGVTSPSEAFLLRGKGIKSSILILGPTILDQAKEIIKKDITQTICTKEMAFVLQGECKKLKKRFKVHIEVDTGMGRTGVPYQRTLKLIKEVVKIPELVVEGIFTHFSTADEEDKSFTKEQIKRFKGVLEKLEGEGIDIPLRHAANSAGILNFSESYFNMVRPGLALYGIYPSEYVSRSLDLHPVMSLKSKVTYLKRVKKGATISYGKTYVTGKDTNIAILPIGYEDGYNRLLSNKGEVIIKGKRVRIAGRVCMDQTILDV</sequence>
<feature type="domain" description="Alanine racemase C-terminal" evidence="4">
    <location>
        <begin position="196"/>
        <end position="272"/>
    </location>
</feature>
<feature type="non-terminal residue" evidence="5">
    <location>
        <position position="1"/>
    </location>
</feature>
<dbReference type="InterPro" id="IPR000821">
    <property type="entry name" value="Ala_racemase"/>
</dbReference>
<dbReference type="SMART" id="SM01005">
    <property type="entry name" value="Ala_racemase_C"/>
    <property type="match status" value="1"/>
</dbReference>
<comment type="cofactor">
    <cofactor evidence="1">
        <name>pyridoxal 5'-phosphate</name>
        <dbReference type="ChEBI" id="CHEBI:597326"/>
    </cofactor>
</comment>
<dbReference type="AlphaFoldDB" id="X1CC55"/>
<dbReference type="SUPFAM" id="SSF50621">
    <property type="entry name" value="Alanine racemase C-terminal domain-like"/>
    <property type="match status" value="1"/>
</dbReference>
<dbReference type="SUPFAM" id="SSF51419">
    <property type="entry name" value="PLP-binding barrel"/>
    <property type="match status" value="1"/>
</dbReference>
<proteinExistence type="predicted"/>
<organism evidence="5">
    <name type="scientific">marine sediment metagenome</name>
    <dbReference type="NCBI Taxonomy" id="412755"/>
    <lineage>
        <taxon>unclassified sequences</taxon>
        <taxon>metagenomes</taxon>
        <taxon>ecological metagenomes</taxon>
    </lineage>
</organism>
<evidence type="ECO:0000256" key="2">
    <source>
        <dbReference type="ARBA" id="ARBA00022898"/>
    </source>
</evidence>
<dbReference type="NCBIfam" id="TIGR00492">
    <property type="entry name" value="alr"/>
    <property type="match status" value="1"/>
</dbReference>
<dbReference type="Gene3D" id="3.20.20.10">
    <property type="entry name" value="Alanine racemase"/>
    <property type="match status" value="1"/>
</dbReference>
<name>X1CC55_9ZZZZ</name>
<dbReference type="InterPro" id="IPR011079">
    <property type="entry name" value="Ala_racemase_C"/>
</dbReference>
<reference evidence="5" key="1">
    <citation type="journal article" date="2014" name="Front. Microbiol.">
        <title>High frequency of phylogenetically diverse reductive dehalogenase-homologous genes in deep subseafloor sedimentary metagenomes.</title>
        <authorList>
            <person name="Kawai M."/>
            <person name="Futagami T."/>
            <person name="Toyoda A."/>
            <person name="Takaki Y."/>
            <person name="Nishi S."/>
            <person name="Hori S."/>
            <person name="Arai W."/>
            <person name="Tsubouchi T."/>
            <person name="Morono Y."/>
            <person name="Uchiyama I."/>
            <person name="Ito T."/>
            <person name="Fujiyama A."/>
            <person name="Inagaki F."/>
            <person name="Takami H."/>
        </authorList>
    </citation>
    <scope>NUCLEOTIDE SEQUENCE</scope>
    <source>
        <strain evidence="5">Expedition CK06-06</strain>
    </source>
</reference>
<evidence type="ECO:0000259" key="4">
    <source>
        <dbReference type="SMART" id="SM01005"/>
    </source>
</evidence>
<dbReference type="GO" id="GO:0030632">
    <property type="term" value="P:D-alanine biosynthetic process"/>
    <property type="evidence" value="ECO:0007669"/>
    <property type="project" value="TreeGrafter"/>
</dbReference>
<evidence type="ECO:0000256" key="1">
    <source>
        <dbReference type="ARBA" id="ARBA00001933"/>
    </source>
</evidence>
<keyword evidence="3" id="KW-0413">Isomerase</keyword>